<reference evidence="1 2" key="1">
    <citation type="submission" date="2015-05" db="EMBL/GenBank/DDBJ databases">
        <title>Draft genome of Burkholderia cepacia LK29.</title>
        <authorList>
            <person name="Chan X.Y."/>
        </authorList>
    </citation>
    <scope>NUCLEOTIDE SEQUENCE [LARGE SCALE GENOMIC DNA]</scope>
    <source>
        <strain evidence="1 2">LK29</strain>
    </source>
</reference>
<evidence type="ECO:0000313" key="2">
    <source>
        <dbReference type="Proteomes" id="UP000036338"/>
    </source>
</evidence>
<gene>
    <name evidence="1" type="ORF">VL15_15040</name>
</gene>
<dbReference type="PATRIC" id="fig|292.27.peg.2941"/>
<accession>A0A0J5WYX1</accession>
<protein>
    <submittedName>
        <fullName evidence="1">Uncharacterized protein</fullName>
    </submittedName>
</protein>
<sequence length="126" mass="13501">MPLALILVLNTGSLTATTQTVLEMAAGSGTDPAAITLQTCDDDFTSSAQAKHVPHICTHYKNADVAVAELAQRAVPVERVLYLAVVILTLAVSWSTWQPTPFGWYLLERKAKVAEATEANRHGAAQ</sequence>
<organism evidence="1 2">
    <name type="scientific">Burkholderia cepacia</name>
    <name type="common">Pseudomonas cepacia</name>
    <dbReference type="NCBI Taxonomy" id="292"/>
    <lineage>
        <taxon>Bacteria</taxon>
        <taxon>Pseudomonadati</taxon>
        <taxon>Pseudomonadota</taxon>
        <taxon>Betaproteobacteria</taxon>
        <taxon>Burkholderiales</taxon>
        <taxon>Burkholderiaceae</taxon>
        <taxon>Burkholderia</taxon>
        <taxon>Burkholderia cepacia complex</taxon>
    </lineage>
</organism>
<dbReference type="EMBL" id="LDWR01000024">
    <property type="protein sequence ID" value="KML57038.1"/>
    <property type="molecule type" value="Genomic_DNA"/>
</dbReference>
<evidence type="ECO:0000313" key="1">
    <source>
        <dbReference type="EMBL" id="KML57038.1"/>
    </source>
</evidence>
<name>A0A0J5WYX1_BURCE</name>
<dbReference type="Proteomes" id="UP000036338">
    <property type="component" value="Unassembled WGS sequence"/>
</dbReference>
<comment type="caution">
    <text evidence="1">The sequence shown here is derived from an EMBL/GenBank/DDBJ whole genome shotgun (WGS) entry which is preliminary data.</text>
</comment>
<proteinExistence type="predicted"/>
<dbReference type="AlphaFoldDB" id="A0A0J5WYX1"/>